<dbReference type="RefSeq" id="WP_015757405.1">
    <property type="nucleotide sequence ID" value="NC_013216.1"/>
</dbReference>
<sequence length="417" mass="42755">MFNNMVIPASTQQLIMKEREKMLNNVVKVIGRISEEITASMGAVADDEVIVEVPVEETKRPEIEATTVDTAELINTAIEKTLDSRLKTLLHDVDYRINLLYDVLERAEGRGNNRIGSRDLNLAHHILDGFTFNNNQPVAGSVSWVGCHVVYKGTDYTITDGNSNKKYIYWALATPTVFTTSDTKPTLTLDDVLIGTNEGGTFYPLLTPGKLTTGSTLVDGTVGTNEIGTNAVTGAKIANGAVGSAHVADNAISAAKILDGAVGTGKLAANAVDNTILAANAVTSGKIATGAISNSAAFATGVVNNAAIAATAVDSGKLATGAVTAGKIASGAVNNANLFTAGVVNGTALATGAVTDVKIGTGAVTNTKIADNAVDTNKLANNAVTAANISDGAVTGTKIGAGAIGESKLNLATHLLY</sequence>
<organism evidence="1 2">
    <name type="scientific">Desulfofarcimen acetoxidans (strain ATCC 49208 / DSM 771 / KCTC 5769 / VKM B-1644 / 5575)</name>
    <name type="common">Desulfotomaculum acetoxidans</name>
    <dbReference type="NCBI Taxonomy" id="485916"/>
    <lineage>
        <taxon>Bacteria</taxon>
        <taxon>Bacillati</taxon>
        <taxon>Bacillota</taxon>
        <taxon>Clostridia</taxon>
        <taxon>Eubacteriales</taxon>
        <taxon>Peptococcaceae</taxon>
        <taxon>Desulfofarcimen</taxon>
    </lineage>
</organism>
<dbReference type="AlphaFoldDB" id="C8VXP1"/>
<gene>
    <name evidence="1" type="ordered locus">Dtox_1850</name>
</gene>
<protein>
    <submittedName>
        <fullName evidence="1">Uncharacterized protein</fullName>
    </submittedName>
</protein>
<dbReference type="Proteomes" id="UP000002217">
    <property type="component" value="Chromosome"/>
</dbReference>
<evidence type="ECO:0000313" key="1">
    <source>
        <dbReference type="EMBL" id="ACV62697.1"/>
    </source>
</evidence>
<dbReference type="EMBL" id="CP001720">
    <property type="protein sequence ID" value="ACV62697.1"/>
    <property type="molecule type" value="Genomic_DNA"/>
</dbReference>
<accession>C8VXP1</accession>
<keyword evidence="2" id="KW-1185">Reference proteome</keyword>
<dbReference type="eggNOG" id="COG4733">
    <property type="taxonomic scope" value="Bacteria"/>
</dbReference>
<proteinExistence type="predicted"/>
<reference evidence="1 2" key="1">
    <citation type="journal article" date="2009" name="Stand. Genomic Sci.">
        <title>Complete genome sequence of Desulfotomaculum acetoxidans type strain (5575).</title>
        <authorList>
            <person name="Spring S."/>
            <person name="Lapidus A."/>
            <person name="Schroder M."/>
            <person name="Gleim D."/>
            <person name="Sims D."/>
            <person name="Meincke L."/>
            <person name="Glavina Del Rio T."/>
            <person name="Tice H."/>
            <person name="Copeland A."/>
            <person name="Cheng J.F."/>
            <person name="Lucas S."/>
            <person name="Chen F."/>
            <person name="Nolan M."/>
            <person name="Bruce D."/>
            <person name="Goodwin L."/>
            <person name="Pitluck S."/>
            <person name="Ivanova N."/>
            <person name="Mavromatis K."/>
            <person name="Mikhailova N."/>
            <person name="Pati A."/>
            <person name="Chen A."/>
            <person name="Palaniappan K."/>
            <person name="Land M."/>
            <person name="Hauser L."/>
            <person name="Chang Y.J."/>
            <person name="Jeffries C.D."/>
            <person name="Chain P."/>
            <person name="Saunders E."/>
            <person name="Brettin T."/>
            <person name="Detter J.C."/>
            <person name="Goker M."/>
            <person name="Bristow J."/>
            <person name="Eisen J.A."/>
            <person name="Markowitz V."/>
            <person name="Hugenholtz P."/>
            <person name="Kyrpides N.C."/>
            <person name="Klenk H.P."/>
            <person name="Han C."/>
        </authorList>
    </citation>
    <scope>NUCLEOTIDE SEQUENCE [LARGE SCALE GENOMIC DNA]</scope>
    <source>
        <strain evidence="2">ATCC 49208 / DSM 771 / VKM B-1644</strain>
    </source>
</reference>
<evidence type="ECO:0000313" key="2">
    <source>
        <dbReference type="Proteomes" id="UP000002217"/>
    </source>
</evidence>
<name>C8VXP1_DESAS</name>
<dbReference type="KEGG" id="dae:Dtox_1850"/>
<dbReference type="HOGENOM" id="CLU_658452_0_0_9"/>
<dbReference type="STRING" id="485916.Dtox_1850"/>
<dbReference type="OrthoDB" id="2081828at2"/>